<dbReference type="AlphaFoldDB" id="A0A383RFR3"/>
<dbReference type="PROSITE" id="PS50007">
    <property type="entry name" value="PIPLC_X_DOMAIN"/>
    <property type="match status" value="1"/>
</dbReference>
<dbReference type="GO" id="GO:0006629">
    <property type="term" value="P:lipid metabolic process"/>
    <property type="evidence" value="ECO:0007669"/>
    <property type="project" value="InterPro"/>
</dbReference>
<sequence>MSSNALFNDVEIVAHRGYAAVHPENTMAAFRRSIQMGADTLEIDVHHSKDGIPVVIHDDTLDRTTTGTGRIREKTVAELQQVDAGKKFSPEFAGCGVPLLEEVLDLCGGKVGLQLELKEHNTEEELRAILHLLTQYDMTERTMFISFYPENLRILRSLDSDIELALLSSELVDLKAVAELGNATLLIQLSTVLEHPQLVAETKAAGVGLGVWTVRSLEDAYKLVEIGVRRLTTDIPLYREA</sequence>
<feature type="domain" description="GP-PDE" evidence="1">
    <location>
        <begin position="10"/>
        <end position="241"/>
    </location>
</feature>
<dbReference type="PANTHER" id="PTHR46211">
    <property type="entry name" value="GLYCEROPHOSPHORYL DIESTER PHOSPHODIESTERASE"/>
    <property type="match status" value="1"/>
</dbReference>
<dbReference type="GO" id="GO:0008081">
    <property type="term" value="F:phosphoric diester hydrolase activity"/>
    <property type="evidence" value="ECO:0007669"/>
    <property type="project" value="InterPro"/>
</dbReference>
<accession>A0A383RFR3</accession>
<reference evidence="3" key="1">
    <citation type="submission" date="2018-08" db="EMBL/GenBank/DDBJ databases">
        <authorList>
            <person name="Chevrot R."/>
        </authorList>
    </citation>
    <scope>NUCLEOTIDE SEQUENCE [LARGE SCALE GENOMIC DNA]</scope>
</reference>
<dbReference type="InterPro" id="IPR017946">
    <property type="entry name" value="PLC-like_Pdiesterase_TIM-brl"/>
</dbReference>
<dbReference type="PANTHER" id="PTHR46211:SF14">
    <property type="entry name" value="GLYCEROPHOSPHODIESTER PHOSPHODIESTERASE"/>
    <property type="match status" value="1"/>
</dbReference>
<dbReference type="Gene3D" id="3.20.20.190">
    <property type="entry name" value="Phosphatidylinositol (PI) phosphodiesterase"/>
    <property type="match status" value="1"/>
</dbReference>
<gene>
    <name evidence="2" type="ORF">PBLR_14202</name>
</gene>
<proteinExistence type="predicted"/>
<dbReference type="InterPro" id="IPR030395">
    <property type="entry name" value="GP_PDE_dom"/>
</dbReference>
<dbReference type="SUPFAM" id="SSF51695">
    <property type="entry name" value="PLC-like phosphodiesterases"/>
    <property type="match status" value="1"/>
</dbReference>
<name>A0A383RFR3_PAEAL</name>
<evidence type="ECO:0000313" key="3">
    <source>
        <dbReference type="Proteomes" id="UP000304148"/>
    </source>
</evidence>
<dbReference type="Pfam" id="PF03009">
    <property type="entry name" value="GDPD"/>
    <property type="match status" value="1"/>
</dbReference>
<evidence type="ECO:0000259" key="1">
    <source>
        <dbReference type="PROSITE" id="PS51704"/>
    </source>
</evidence>
<dbReference type="Proteomes" id="UP000304148">
    <property type="component" value="Chromosome"/>
</dbReference>
<dbReference type="PROSITE" id="PS51704">
    <property type="entry name" value="GP_PDE"/>
    <property type="match status" value="1"/>
</dbReference>
<protein>
    <submittedName>
        <fullName evidence="2">Glycerophosphodiester phosphodiesterase</fullName>
    </submittedName>
</protein>
<dbReference type="EMBL" id="LS992241">
    <property type="protein sequence ID" value="SYX85780.1"/>
    <property type="molecule type" value="Genomic_DNA"/>
</dbReference>
<dbReference type="RefSeq" id="WP_138187674.1">
    <property type="nucleotide sequence ID" value="NZ_LS992241.1"/>
</dbReference>
<evidence type="ECO:0000313" key="2">
    <source>
        <dbReference type="EMBL" id="SYX85780.1"/>
    </source>
</evidence>
<organism evidence="2 3">
    <name type="scientific">Paenibacillus alvei</name>
    <name type="common">Bacillus alvei</name>
    <dbReference type="NCBI Taxonomy" id="44250"/>
    <lineage>
        <taxon>Bacteria</taxon>
        <taxon>Bacillati</taxon>
        <taxon>Bacillota</taxon>
        <taxon>Bacilli</taxon>
        <taxon>Bacillales</taxon>
        <taxon>Paenibacillaceae</taxon>
        <taxon>Paenibacillus</taxon>
    </lineage>
</organism>